<dbReference type="EMBL" id="LS483476">
    <property type="protein sequence ID" value="SQI56415.1"/>
    <property type="molecule type" value="Genomic_DNA"/>
</dbReference>
<evidence type="ECO:0000313" key="3">
    <source>
        <dbReference type="Proteomes" id="UP000249134"/>
    </source>
</evidence>
<feature type="compositionally biased region" description="Polar residues" evidence="1">
    <location>
        <begin position="71"/>
        <end position="81"/>
    </location>
</feature>
<gene>
    <name evidence="2" type="ORF">NCTC4824_01810</name>
</gene>
<feature type="region of interest" description="Disordered" evidence="1">
    <location>
        <begin position="56"/>
        <end position="81"/>
    </location>
</feature>
<name>A0A2X4YXA2_LEDLE</name>
<dbReference type="KEGG" id="blen:NCTC4824_01810"/>
<dbReference type="STRING" id="1348624.GCA_001591545_00886"/>
<evidence type="ECO:0000313" key="2">
    <source>
        <dbReference type="EMBL" id="SQI56415.1"/>
    </source>
</evidence>
<keyword evidence="3" id="KW-1185">Reference proteome</keyword>
<reference evidence="2 3" key="1">
    <citation type="submission" date="2018-06" db="EMBL/GenBank/DDBJ databases">
        <authorList>
            <consortium name="Pathogen Informatics"/>
            <person name="Doyle S."/>
        </authorList>
    </citation>
    <scope>NUCLEOTIDE SEQUENCE [LARGE SCALE GENOMIC DNA]</scope>
    <source>
        <strain evidence="2 3">NCTC4824</strain>
    </source>
</reference>
<dbReference type="Pfam" id="PF13025">
    <property type="entry name" value="DUF3886"/>
    <property type="match status" value="1"/>
</dbReference>
<accession>A0A2X4YXA2</accession>
<proteinExistence type="predicted"/>
<dbReference type="Proteomes" id="UP000249134">
    <property type="component" value="Chromosome 1"/>
</dbReference>
<dbReference type="InterPro" id="IPR024980">
    <property type="entry name" value="DUF3886"/>
</dbReference>
<dbReference type="GO" id="GO:0016740">
    <property type="term" value="F:transferase activity"/>
    <property type="evidence" value="ECO:0007669"/>
    <property type="project" value="UniProtKB-KW"/>
</dbReference>
<sequence>MTKKRQSKRQEKETSHLKLKDGLNNDILQKLQEKQRELQENEEQEKVAVKKQLAEERKQREKNKSFEELLNETSLNWKDYK</sequence>
<evidence type="ECO:0000256" key="1">
    <source>
        <dbReference type="SAM" id="MobiDB-lite"/>
    </source>
</evidence>
<organism evidence="2 3">
    <name type="scientific">Lederbergia lenta</name>
    <name type="common">Bacillus lentus</name>
    <dbReference type="NCBI Taxonomy" id="1467"/>
    <lineage>
        <taxon>Bacteria</taxon>
        <taxon>Bacillati</taxon>
        <taxon>Bacillota</taxon>
        <taxon>Bacilli</taxon>
        <taxon>Bacillales</taxon>
        <taxon>Bacillaceae</taxon>
        <taxon>Lederbergia</taxon>
    </lineage>
</organism>
<dbReference type="RefSeq" id="WP_066137555.1">
    <property type="nucleotide sequence ID" value="NZ_CBCSGM010000001.1"/>
</dbReference>
<feature type="compositionally biased region" description="Basic and acidic residues" evidence="1">
    <location>
        <begin position="56"/>
        <end position="67"/>
    </location>
</feature>
<keyword evidence="2" id="KW-0808">Transferase</keyword>
<feature type="region of interest" description="Disordered" evidence="1">
    <location>
        <begin position="1"/>
        <end position="26"/>
    </location>
</feature>
<feature type="compositionally biased region" description="Basic and acidic residues" evidence="1">
    <location>
        <begin position="8"/>
        <end position="23"/>
    </location>
</feature>
<dbReference type="AlphaFoldDB" id="A0A2X4YXA2"/>
<protein>
    <submittedName>
        <fullName evidence="2">Acetyltransferase, GNAT family</fullName>
    </submittedName>
</protein>